<gene>
    <name evidence="2" type="ORF">OVN521_LOCUS10920</name>
</gene>
<dbReference type="Proteomes" id="UP000663866">
    <property type="component" value="Unassembled WGS sequence"/>
</dbReference>
<sequence length="159" mass="18562">MDSNIKGVRENINQLENHFDKLRYEIVSKTSKKLNEFYAKIYQRWDLLYKASRDRFDAKAFHSLCDNQGPTMTIIPSTTNYLFGGYTPISWTSDNSHRNDSKEFLFTLINLHNIESTKYPVDPRQRGCAVYHHRDDGPIFGGFGYFPRFRSHNGKVTAI</sequence>
<organism evidence="2 3">
    <name type="scientific">Rotaria magnacalcarata</name>
    <dbReference type="NCBI Taxonomy" id="392030"/>
    <lineage>
        <taxon>Eukaryota</taxon>
        <taxon>Metazoa</taxon>
        <taxon>Spiralia</taxon>
        <taxon>Gnathifera</taxon>
        <taxon>Rotifera</taxon>
        <taxon>Eurotatoria</taxon>
        <taxon>Bdelloidea</taxon>
        <taxon>Philodinida</taxon>
        <taxon>Philodinidae</taxon>
        <taxon>Rotaria</taxon>
    </lineage>
</organism>
<feature type="domain" description="TLDc" evidence="1">
    <location>
        <begin position="20"/>
        <end position="159"/>
    </location>
</feature>
<dbReference type="SMART" id="SM00584">
    <property type="entry name" value="TLDc"/>
    <property type="match status" value="1"/>
</dbReference>
<evidence type="ECO:0000313" key="3">
    <source>
        <dbReference type="Proteomes" id="UP000663866"/>
    </source>
</evidence>
<proteinExistence type="predicted"/>
<protein>
    <recommendedName>
        <fullName evidence="1">TLDc domain-containing protein</fullName>
    </recommendedName>
</protein>
<dbReference type="AlphaFoldDB" id="A0A819JAT0"/>
<accession>A0A819JAT0</accession>
<dbReference type="PROSITE" id="PS51886">
    <property type="entry name" value="TLDC"/>
    <property type="match status" value="1"/>
</dbReference>
<dbReference type="InterPro" id="IPR006571">
    <property type="entry name" value="TLDc_dom"/>
</dbReference>
<evidence type="ECO:0000259" key="1">
    <source>
        <dbReference type="PROSITE" id="PS51886"/>
    </source>
</evidence>
<reference evidence="2" key="1">
    <citation type="submission" date="2021-02" db="EMBL/GenBank/DDBJ databases">
        <authorList>
            <person name="Nowell W R."/>
        </authorList>
    </citation>
    <scope>NUCLEOTIDE SEQUENCE</scope>
</reference>
<dbReference type="Pfam" id="PF07534">
    <property type="entry name" value="TLD"/>
    <property type="match status" value="1"/>
</dbReference>
<comment type="caution">
    <text evidence="2">The sequence shown here is derived from an EMBL/GenBank/DDBJ whole genome shotgun (WGS) entry which is preliminary data.</text>
</comment>
<dbReference type="EMBL" id="CAJOBG010001420">
    <property type="protein sequence ID" value="CAF3927236.1"/>
    <property type="molecule type" value="Genomic_DNA"/>
</dbReference>
<evidence type="ECO:0000313" key="2">
    <source>
        <dbReference type="EMBL" id="CAF3927236.1"/>
    </source>
</evidence>
<name>A0A819JAT0_9BILA</name>
<keyword evidence="3" id="KW-1185">Reference proteome</keyword>